<feature type="transmembrane region" description="Helical" evidence="2">
    <location>
        <begin position="87"/>
        <end position="109"/>
    </location>
</feature>
<keyword evidence="1" id="KW-0378">Hydrolase</keyword>
<protein>
    <recommendedName>
        <fullName evidence="1">Sporulation sigma-E factor-processing peptidase</fullName>
        <ecNumber evidence="1">3.4.23.-</ecNumber>
    </recommendedName>
    <alternativeName>
        <fullName evidence="1">Membrane-associated aspartic protease</fullName>
    </alternativeName>
    <alternativeName>
        <fullName evidence="1">Stage II sporulation protein GA</fullName>
    </alternativeName>
</protein>
<evidence type="ECO:0000256" key="2">
    <source>
        <dbReference type="SAM" id="Phobius"/>
    </source>
</evidence>
<comment type="function">
    <text evidence="1">Probable aspartic protease that is responsible for the proteolytic cleavage of the RNA polymerase sigma E factor (SigE/spoIIGB) to yield the active peptide in the mother cell during sporulation. Responds to a signal from the forespore that is triggered by the extracellular signal protein SpoIIR.</text>
</comment>
<keyword evidence="2" id="KW-1133">Transmembrane helix</keyword>
<dbReference type="EC" id="3.4.23.-" evidence="1"/>
<feature type="transmembrane region" description="Helical" evidence="2">
    <location>
        <begin position="33"/>
        <end position="51"/>
    </location>
</feature>
<dbReference type="RefSeq" id="WP_236332269.1">
    <property type="nucleotide sequence ID" value="NZ_JAKIJS010000001.1"/>
</dbReference>
<dbReference type="EMBL" id="JAKIJS010000001">
    <property type="protein sequence ID" value="MCF6137021.1"/>
    <property type="molecule type" value="Genomic_DNA"/>
</dbReference>
<comment type="caution">
    <text evidence="3">The sequence shown here is derived from an EMBL/GenBank/DDBJ whole genome shotgun (WGS) entry which is preliminary data.</text>
</comment>
<keyword evidence="4" id="KW-1185">Reference proteome</keyword>
<accession>A0ABS9GZ26</accession>
<feature type="transmembrane region" description="Helical" evidence="2">
    <location>
        <begin position="129"/>
        <end position="146"/>
    </location>
</feature>
<dbReference type="Pfam" id="PF03419">
    <property type="entry name" value="Peptidase_U4"/>
    <property type="match status" value="1"/>
</dbReference>
<gene>
    <name evidence="3" type="primary">spoIIGA</name>
    <name evidence="3" type="ORF">L2716_04705</name>
</gene>
<comment type="similarity">
    <text evidence="1">Belongs to the peptidase U4 family.</text>
</comment>
<proteinExistence type="inferred from homology"/>
<feature type="transmembrane region" description="Helical" evidence="2">
    <location>
        <begin position="6"/>
        <end position="26"/>
    </location>
</feature>
<keyword evidence="2" id="KW-0812">Transmembrane</keyword>
<comment type="subunit">
    <text evidence="1">Self-associates. Interacts with SigE. Interacts with SpoIIR.</text>
</comment>
<evidence type="ECO:0000256" key="1">
    <source>
        <dbReference type="PIRNR" id="PIRNR018571"/>
    </source>
</evidence>
<dbReference type="Proteomes" id="UP001649381">
    <property type="component" value="Unassembled WGS sequence"/>
</dbReference>
<reference evidence="3 4" key="1">
    <citation type="submission" date="2022-01" db="EMBL/GenBank/DDBJ databases">
        <title>Alkalihalobacillus sp. EGI L200015, a novel bacterium isolated from a salt lake sediment.</title>
        <authorList>
            <person name="Gao L."/>
            <person name="Fang B.-Z."/>
            <person name="Li W.-J."/>
        </authorList>
    </citation>
    <scope>NUCLEOTIDE SEQUENCE [LARGE SCALE GENOMIC DNA]</scope>
    <source>
        <strain evidence="3 4">KCTC 12718</strain>
    </source>
</reference>
<keyword evidence="1 2" id="KW-0472">Membrane</keyword>
<dbReference type="NCBIfam" id="TIGR02854">
    <property type="entry name" value="spore_II_GA"/>
    <property type="match status" value="1"/>
</dbReference>
<dbReference type="PIRSF" id="PIRSF018571">
    <property type="entry name" value="SpoIIGA"/>
    <property type="match status" value="1"/>
</dbReference>
<sequence length="307" mass="35003">MTIYLDVIWLLNFSIDFMLLWLTSVILKRKITFVRLMIGAFFGSLYVLMLFLESSLVYHPIVKFIYSVFIIYCTFGYKRFGSFVQGLFMFYFASFITGGGIFGIHFFLQTEAEIMNGVLTTQSTGMGDPVSWLFVILMVPVMLYFTKRRVGDIEIRKLRYDQIMNFELRIETTILKGQGLLDSGNQLHEPISKTPVMILDLTVFKNDLPEEVISHATSLENIGEVVDEENPWIDRMKIIPYRAVGSNHQFLMGVKADHMAIWSEGVKYETKNVIVGLSFTNVSGEGDYQAILHPKMLSHASVTSSAS</sequence>
<keyword evidence="1" id="KW-0064">Aspartyl protease</keyword>
<keyword evidence="1" id="KW-0645">Protease</keyword>
<name>A0ABS9GZ26_9BACL</name>
<feature type="transmembrane region" description="Helical" evidence="2">
    <location>
        <begin position="57"/>
        <end position="75"/>
    </location>
</feature>
<organism evidence="3 4">
    <name type="scientific">Pseudalkalibacillus berkeleyi</name>
    <dbReference type="NCBI Taxonomy" id="1069813"/>
    <lineage>
        <taxon>Bacteria</taxon>
        <taxon>Bacillati</taxon>
        <taxon>Bacillota</taxon>
        <taxon>Bacilli</taxon>
        <taxon>Bacillales</taxon>
        <taxon>Fictibacillaceae</taxon>
        <taxon>Pseudalkalibacillus</taxon>
    </lineage>
</organism>
<dbReference type="InterPro" id="IPR005081">
    <property type="entry name" value="SpoIIGA"/>
</dbReference>
<evidence type="ECO:0000313" key="4">
    <source>
        <dbReference type="Proteomes" id="UP001649381"/>
    </source>
</evidence>
<keyword evidence="1" id="KW-1003">Cell membrane</keyword>
<keyword evidence="1" id="KW-0749">Sporulation</keyword>
<evidence type="ECO:0000313" key="3">
    <source>
        <dbReference type="EMBL" id="MCF6137021.1"/>
    </source>
</evidence>
<comment type="subcellular location">
    <subcellularLocation>
        <location evidence="1">Cell membrane</location>
    </subcellularLocation>
</comment>